<proteinExistence type="predicted"/>
<accession>A0A6G8Q8M8</accession>
<evidence type="ECO:0000313" key="3">
    <source>
        <dbReference type="Proteomes" id="UP000501452"/>
    </source>
</evidence>
<dbReference type="Proteomes" id="UP000501452">
    <property type="component" value="Chromosome"/>
</dbReference>
<keyword evidence="1" id="KW-0812">Transmembrane</keyword>
<dbReference type="AlphaFoldDB" id="A0A6G8Q8M8"/>
<gene>
    <name evidence="2" type="ORF">GBA63_09325</name>
</gene>
<name>A0A6G8Q8M8_9ACTN</name>
<reference evidence="2 3" key="1">
    <citation type="submission" date="2019-10" db="EMBL/GenBank/DDBJ databases">
        <title>Rubrobacter sp nov SCSIO 52090 isolated from a deep-sea sediment in the South China Sea.</title>
        <authorList>
            <person name="Chen R.W."/>
        </authorList>
    </citation>
    <scope>NUCLEOTIDE SEQUENCE [LARGE SCALE GENOMIC DNA]</scope>
    <source>
        <strain evidence="2 3">SCSIO 52909</strain>
    </source>
</reference>
<feature type="transmembrane region" description="Helical" evidence="1">
    <location>
        <begin position="89"/>
        <end position="112"/>
    </location>
</feature>
<dbReference type="EMBL" id="CP045119">
    <property type="protein sequence ID" value="QIN82830.1"/>
    <property type="molecule type" value="Genomic_DNA"/>
</dbReference>
<feature type="transmembrane region" description="Helical" evidence="1">
    <location>
        <begin position="57"/>
        <end position="77"/>
    </location>
</feature>
<organism evidence="2 3">
    <name type="scientific">Rubrobacter tropicus</name>
    <dbReference type="NCBI Taxonomy" id="2653851"/>
    <lineage>
        <taxon>Bacteria</taxon>
        <taxon>Bacillati</taxon>
        <taxon>Actinomycetota</taxon>
        <taxon>Rubrobacteria</taxon>
        <taxon>Rubrobacterales</taxon>
        <taxon>Rubrobacteraceae</taxon>
        <taxon>Rubrobacter</taxon>
    </lineage>
</organism>
<feature type="transmembrane region" description="Helical" evidence="1">
    <location>
        <begin position="21"/>
        <end position="45"/>
    </location>
</feature>
<sequence length="121" mass="13225">MGAIKKLNSIRTIRYTGWVAGLLYIFLDLYIVFTVDLNIVFTGLFAPLSMLYVPEALVGRVEVVGGIWILLVTWATLRAGRHPRALNYLGVVVGVAGVLTVVPALEVLGIGFRLGEIVWVV</sequence>
<keyword evidence="3" id="KW-1185">Reference proteome</keyword>
<keyword evidence="1" id="KW-0472">Membrane</keyword>
<evidence type="ECO:0000313" key="2">
    <source>
        <dbReference type="EMBL" id="QIN82830.1"/>
    </source>
</evidence>
<evidence type="ECO:0000256" key="1">
    <source>
        <dbReference type="SAM" id="Phobius"/>
    </source>
</evidence>
<protein>
    <submittedName>
        <fullName evidence="2">Uncharacterized protein</fullName>
    </submittedName>
</protein>
<dbReference type="RefSeq" id="WP_166175534.1">
    <property type="nucleotide sequence ID" value="NZ_CP045119.1"/>
</dbReference>
<dbReference type="KEGG" id="rub:GBA63_09325"/>
<keyword evidence="1" id="KW-1133">Transmembrane helix</keyword>